<comment type="caution">
    <text evidence="2">The sequence shown here is derived from an EMBL/GenBank/DDBJ whole genome shotgun (WGS) entry which is preliminary data.</text>
</comment>
<organism evidence="2 3">
    <name type="scientific">Paenimyroides tangerinum</name>
    <dbReference type="NCBI Taxonomy" id="2488728"/>
    <lineage>
        <taxon>Bacteria</taxon>
        <taxon>Pseudomonadati</taxon>
        <taxon>Bacteroidota</taxon>
        <taxon>Flavobacteriia</taxon>
        <taxon>Flavobacteriales</taxon>
        <taxon>Flavobacteriaceae</taxon>
        <taxon>Paenimyroides</taxon>
    </lineage>
</organism>
<gene>
    <name evidence="2" type="ORF">EG240_08265</name>
</gene>
<dbReference type="Gene3D" id="3.30.1150.10">
    <property type="match status" value="1"/>
</dbReference>
<name>A0A3P3W7K0_9FLAO</name>
<dbReference type="OrthoDB" id="9812355at2"/>
<feature type="signal peptide" evidence="1">
    <location>
        <begin position="1"/>
        <end position="18"/>
    </location>
</feature>
<sequence>MKKIVLFILLLCCYNVSAQTILSEFPEGQSPYKNGEVEMFAEMQHFLVENNLSPCKKNEYVWITLKIDENGQPFLIKRKSNEKNIEKNKCAFELAGKALGSLKNWQAAEVKGKKVAAYYEFLFIPNDFFENFEMGYVSTNSFSQPQFPGGKNAFDEKLSKYLRGYLDWSTINTDIKVTINFDIDTKGKLSNVEIQSKIPNSEYLHEDIKFSVMQLKEKWIPAKIKGNPIVFTYKFEYTFSVFHID</sequence>
<evidence type="ECO:0008006" key="4">
    <source>
        <dbReference type="Google" id="ProtNLM"/>
    </source>
</evidence>
<dbReference type="RefSeq" id="WP_125018917.1">
    <property type="nucleotide sequence ID" value="NZ_RQVQ01000015.1"/>
</dbReference>
<reference evidence="2 3" key="1">
    <citation type="submission" date="2018-11" db="EMBL/GenBank/DDBJ databases">
        <title>Flavobacterium sp. nov., YIM 102701-2 draft genome.</title>
        <authorList>
            <person name="Li G."/>
            <person name="Jiang Y."/>
        </authorList>
    </citation>
    <scope>NUCLEOTIDE SEQUENCE [LARGE SCALE GENOMIC DNA]</scope>
    <source>
        <strain evidence="2 3">YIM 102701-2</strain>
    </source>
</reference>
<evidence type="ECO:0000313" key="2">
    <source>
        <dbReference type="EMBL" id="RRJ90674.1"/>
    </source>
</evidence>
<keyword evidence="1" id="KW-0732">Signal</keyword>
<keyword evidence="3" id="KW-1185">Reference proteome</keyword>
<proteinExistence type="predicted"/>
<protein>
    <recommendedName>
        <fullName evidence="4">TonB C-terminal domain-containing protein</fullName>
    </recommendedName>
</protein>
<accession>A0A3P3W7K0</accession>
<dbReference type="Proteomes" id="UP000275719">
    <property type="component" value="Unassembled WGS sequence"/>
</dbReference>
<evidence type="ECO:0000313" key="3">
    <source>
        <dbReference type="Proteomes" id="UP000275719"/>
    </source>
</evidence>
<evidence type="ECO:0000256" key="1">
    <source>
        <dbReference type="SAM" id="SignalP"/>
    </source>
</evidence>
<dbReference type="EMBL" id="RQVQ01000015">
    <property type="protein sequence ID" value="RRJ90674.1"/>
    <property type="molecule type" value="Genomic_DNA"/>
</dbReference>
<feature type="chain" id="PRO_5017921866" description="TonB C-terminal domain-containing protein" evidence="1">
    <location>
        <begin position="19"/>
        <end position="245"/>
    </location>
</feature>
<dbReference type="AlphaFoldDB" id="A0A3P3W7K0"/>